<feature type="compositionally biased region" description="Pro residues" evidence="1">
    <location>
        <begin position="222"/>
        <end position="231"/>
    </location>
</feature>
<dbReference type="Proteomes" id="UP001558652">
    <property type="component" value="Unassembled WGS sequence"/>
</dbReference>
<gene>
    <name evidence="2" type="ORF">AAG570_009848</name>
</gene>
<sequence>MGVSILSAKKTISLSPVSSCDDTSENCQELVIEGNSDTCLNFSMDNNENGCLEVSVYCKDVLGGQSPLTDVNPADENETEKNEDGSKSEGEVGGSSLSSEIMTEREAIEDLSNLASGVTVVEEGHEDQAVYVNQICFSLTGYSGSWLQAEVHIIQRESVCAWAHLAWSVEAPSPEDWIGLYFLLNSACLHVADDEGERRHRKSSLVIQETRDTWTRTRPRTISPPPPPPSPRIGTTRSGRSWTGKVGREARRDADKEGGWKPPLDLVSGRSQREEEEGSALLRLPDITS</sequence>
<evidence type="ECO:0000313" key="3">
    <source>
        <dbReference type="Proteomes" id="UP001558652"/>
    </source>
</evidence>
<feature type="compositionally biased region" description="Basic and acidic residues" evidence="1">
    <location>
        <begin position="246"/>
        <end position="259"/>
    </location>
</feature>
<accession>A0ABD0YQU9</accession>
<feature type="region of interest" description="Disordered" evidence="1">
    <location>
        <begin position="67"/>
        <end position="99"/>
    </location>
</feature>
<comment type="caution">
    <text evidence="2">The sequence shown here is derived from an EMBL/GenBank/DDBJ whole genome shotgun (WGS) entry which is preliminary data.</text>
</comment>
<evidence type="ECO:0000256" key="1">
    <source>
        <dbReference type="SAM" id="MobiDB-lite"/>
    </source>
</evidence>
<evidence type="ECO:0000313" key="2">
    <source>
        <dbReference type="EMBL" id="KAL1138156.1"/>
    </source>
</evidence>
<name>A0ABD0YQU9_9HEMI</name>
<keyword evidence="3" id="KW-1185">Reference proteome</keyword>
<dbReference type="AlphaFoldDB" id="A0ABD0YQU9"/>
<feature type="region of interest" description="Disordered" evidence="1">
    <location>
        <begin position="213"/>
        <end position="289"/>
    </location>
</feature>
<protein>
    <submittedName>
        <fullName evidence="2">Uncharacterized protein</fullName>
    </submittedName>
</protein>
<organism evidence="2 3">
    <name type="scientific">Ranatra chinensis</name>
    <dbReference type="NCBI Taxonomy" id="642074"/>
    <lineage>
        <taxon>Eukaryota</taxon>
        <taxon>Metazoa</taxon>
        <taxon>Ecdysozoa</taxon>
        <taxon>Arthropoda</taxon>
        <taxon>Hexapoda</taxon>
        <taxon>Insecta</taxon>
        <taxon>Pterygota</taxon>
        <taxon>Neoptera</taxon>
        <taxon>Paraneoptera</taxon>
        <taxon>Hemiptera</taxon>
        <taxon>Heteroptera</taxon>
        <taxon>Panheteroptera</taxon>
        <taxon>Nepomorpha</taxon>
        <taxon>Nepidae</taxon>
        <taxon>Ranatrinae</taxon>
        <taxon>Ranatra</taxon>
    </lineage>
</organism>
<reference evidence="2 3" key="1">
    <citation type="submission" date="2024-07" db="EMBL/GenBank/DDBJ databases">
        <title>Chromosome-level genome assembly of the water stick insect Ranatra chinensis (Heteroptera: Nepidae).</title>
        <authorList>
            <person name="Liu X."/>
        </authorList>
    </citation>
    <scope>NUCLEOTIDE SEQUENCE [LARGE SCALE GENOMIC DNA]</scope>
    <source>
        <strain evidence="2">Cailab_2021Rc</strain>
        <tissue evidence="2">Muscle</tissue>
    </source>
</reference>
<proteinExistence type="predicted"/>
<dbReference type="EMBL" id="JBFDAA010000004">
    <property type="protein sequence ID" value="KAL1138156.1"/>
    <property type="molecule type" value="Genomic_DNA"/>
</dbReference>
<feature type="compositionally biased region" description="Basic and acidic residues" evidence="1">
    <location>
        <begin position="79"/>
        <end position="90"/>
    </location>
</feature>